<reference evidence="3 4" key="1">
    <citation type="submission" date="2017-11" db="EMBL/GenBank/DDBJ databases">
        <title>De novo assembly and phasing of dikaryotic genomes from two isolates of Puccinia coronata f. sp. avenae, the causal agent of oat crown rust.</title>
        <authorList>
            <person name="Miller M.E."/>
            <person name="Zhang Y."/>
            <person name="Omidvar V."/>
            <person name="Sperschneider J."/>
            <person name="Schwessinger B."/>
            <person name="Raley C."/>
            <person name="Palmer J.M."/>
            <person name="Garnica D."/>
            <person name="Upadhyaya N."/>
            <person name="Rathjen J."/>
            <person name="Taylor J.M."/>
            <person name="Park R.F."/>
            <person name="Dodds P.N."/>
            <person name="Hirsch C.D."/>
            <person name="Kianian S.F."/>
            <person name="Figueroa M."/>
        </authorList>
    </citation>
    <scope>NUCLEOTIDE SEQUENCE [LARGE SCALE GENOMIC DNA]</scope>
    <source>
        <strain evidence="3">12SD80</strain>
    </source>
</reference>
<accession>A0A2N5VN88</accession>
<keyword evidence="2" id="KW-0732">Signal</keyword>
<protein>
    <submittedName>
        <fullName evidence="3">Uncharacterized protein</fullName>
    </submittedName>
</protein>
<feature type="region of interest" description="Disordered" evidence="1">
    <location>
        <begin position="69"/>
        <end position="123"/>
    </location>
</feature>
<dbReference type="AlphaFoldDB" id="A0A2N5VN88"/>
<dbReference type="EMBL" id="PGCI01000005">
    <property type="protein sequence ID" value="PLW51462.1"/>
    <property type="molecule type" value="Genomic_DNA"/>
</dbReference>
<organism evidence="3 4">
    <name type="scientific">Puccinia coronata f. sp. avenae</name>
    <dbReference type="NCBI Taxonomy" id="200324"/>
    <lineage>
        <taxon>Eukaryota</taxon>
        <taxon>Fungi</taxon>
        <taxon>Dikarya</taxon>
        <taxon>Basidiomycota</taxon>
        <taxon>Pucciniomycotina</taxon>
        <taxon>Pucciniomycetes</taxon>
        <taxon>Pucciniales</taxon>
        <taxon>Pucciniaceae</taxon>
        <taxon>Puccinia</taxon>
    </lineage>
</organism>
<feature type="chain" id="PRO_5014834029" evidence="2">
    <location>
        <begin position="19"/>
        <end position="391"/>
    </location>
</feature>
<feature type="signal peptide" evidence="2">
    <location>
        <begin position="1"/>
        <end position="18"/>
    </location>
</feature>
<proteinExistence type="predicted"/>
<evidence type="ECO:0000256" key="2">
    <source>
        <dbReference type="SAM" id="SignalP"/>
    </source>
</evidence>
<gene>
    <name evidence="3" type="ORF">PCASD_00321</name>
</gene>
<feature type="compositionally biased region" description="Basic and acidic residues" evidence="1">
    <location>
        <begin position="89"/>
        <end position="101"/>
    </location>
</feature>
<evidence type="ECO:0000313" key="3">
    <source>
        <dbReference type="EMBL" id="PLW51462.1"/>
    </source>
</evidence>
<evidence type="ECO:0000313" key="4">
    <source>
        <dbReference type="Proteomes" id="UP000235392"/>
    </source>
</evidence>
<sequence>MKLLFLSSILVTFHVNVAILRPQAGATNGLERDGEIIGNDDHQMTEITHDLAPADPTSHQCAERYSTLNNGEGQRLPGENGGGSGWRNIESEYHSHNDVPRDNTLNLLNGSGKRPRVSTQESHRIDVHVQSDHPTNVDIPMSSRNYTPKGDHLTAQDCEGMKNWKGQIDQLKIIHKYKSDFERILRISEEQKYYAKTNLEDQEEVDQLVKDHEFITNTQKKIEILIQYKLSELVDINPKSSDPSQHSLIVNKQHSKKESTNSENMIAYSLIQPSGWNQFMEELVKDITDQLHKIESHEFIVKSNEFFAIHLYLGKVIDFLHRNKILNTNVKRMFFEDEKVISWITNFNLFQLTCEGYISWEDYTITDVTKQWFWKLKWNFLNDLKFNGRDL</sequence>
<evidence type="ECO:0000256" key="1">
    <source>
        <dbReference type="SAM" id="MobiDB-lite"/>
    </source>
</evidence>
<dbReference type="Proteomes" id="UP000235392">
    <property type="component" value="Unassembled WGS sequence"/>
</dbReference>
<name>A0A2N5VN88_9BASI</name>
<comment type="caution">
    <text evidence="3">The sequence shown here is derived from an EMBL/GenBank/DDBJ whole genome shotgun (WGS) entry which is preliminary data.</text>
</comment>